<dbReference type="AlphaFoldDB" id="A0A1B7TKB1"/>
<dbReference type="EMBL" id="LXPE01000001">
    <property type="protein sequence ID" value="OBA29177.1"/>
    <property type="molecule type" value="Genomic_DNA"/>
</dbReference>
<evidence type="ECO:0000256" key="2">
    <source>
        <dbReference type="SAM" id="Phobius"/>
    </source>
</evidence>
<comment type="caution">
    <text evidence="3">The sequence shown here is derived from an EMBL/GenBank/DDBJ whole genome shotgun (WGS) entry which is preliminary data.</text>
</comment>
<keyword evidence="4" id="KW-1185">Reference proteome</keyword>
<accession>A0A1B7TKB1</accession>
<protein>
    <submittedName>
        <fullName evidence="3">Uncharacterized protein</fullName>
    </submittedName>
</protein>
<name>A0A1B7TKB1_9ASCO</name>
<gene>
    <name evidence="3" type="ORF">HANVADRAFT_51085</name>
</gene>
<dbReference type="Proteomes" id="UP000092321">
    <property type="component" value="Unassembled WGS sequence"/>
</dbReference>
<evidence type="ECO:0000256" key="1">
    <source>
        <dbReference type="SAM" id="MobiDB-lite"/>
    </source>
</evidence>
<feature type="transmembrane region" description="Helical" evidence="2">
    <location>
        <begin position="86"/>
        <end position="109"/>
    </location>
</feature>
<sequence length="631" mass="72388">MVKFIDDLGDINEVIKVVNTLASLLLGLLSVILIHRINVLKYHIPLVIIAVSSLLIFVIDVVDNIIQMPMFNDGVYRLKRRQSTKLILVLIVLNFLIFGSSIGFINNLISKESFEDQDKKIIVAQLAFLLLQQLTFFSMVKNYKQGNNEEMDAYYTDPESLVMKPMRIPNKKRIQNKASEQTLTPNLDWLQQHEFENNVTSNSSINKYEINSFNDLNNTNVNTNIKQKKWKRAFSKLIKFKPEEEEEVKEQTSKNLDSLSQLNLNNKSQSLLNINPKFTHYTNETRSVCSQPDMSHDLTIMLEVNNRENSTNTIKNDDKLEAFSDSFEKKLDAEQIALTRINSRLLPPRLTTKQSYTNMKHKRKTSSGGSGSRIPSDELESPINSISKIPAKFFNGLPIINNHENVSTQLLSNQPMNLNNEEDALDFLDNFFTLNKKNYHQAYPSFDMSTSQEIDEDMINSALSDSLSKRSIVNTNNTNGNINDNNYNALNSNRHSPTKSISSLRIMKHKKSQSLISNSALSISPKKPSHNQNVNPKHSHSKTLSTKLSLSNISFNINEDGKIDFTPQKLPEFEISKQTENMSRRNSLWEQNMKLDDIEEKRKISDNSFEYPQVLVSEYDKEKWKIISDYA</sequence>
<reference evidence="4" key="1">
    <citation type="journal article" date="2016" name="Proc. Natl. Acad. Sci. U.S.A.">
        <title>Comparative genomics of biotechnologically important yeasts.</title>
        <authorList>
            <person name="Riley R."/>
            <person name="Haridas S."/>
            <person name="Wolfe K.H."/>
            <person name="Lopes M.R."/>
            <person name="Hittinger C.T."/>
            <person name="Goeker M."/>
            <person name="Salamov A.A."/>
            <person name="Wisecaver J.H."/>
            <person name="Long T.M."/>
            <person name="Calvey C.H."/>
            <person name="Aerts A.L."/>
            <person name="Barry K.W."/>
            <person name="Choi C."/>
            <person name="Clum A."/>
            <person name="Coughlan A.Y."/>
            <person name="Deshpande S."/>
            <person name="Douglass A.P."/>
            <person name="Hanson S.J."/>
            <person name="Klenk H.-P."/>
            <person name="LaButti K.M."/>
            <person name="Lapidus A."/>
            <person name="Lindquist E.A."/>
            <person name="Lipzen A.M."/>
            <person name="Meier-Kolthoff J.P."/>
            <person name="Ohm R.A."/>
            <person name="Otillar R.P."/>
            <person name="Pangilinan J.L."/>
            <person name="Peng Y."/>
            <person name="Rokas A."/>
            <person name="Rosa C.A."/>
            <person name="Scheuner C."/>
            <person name="Sibirny A.A."/>
            <person name="Slot J.C."/>
            <person name="Stielow J.B."/>
            <person name="Sun H."/>
            <person name="Kurtzman C.P."/>
            <person name="Blackwell M."/>
            <person name="Grigoriev I.V."/>
            <person name="Jeffries T.W."/>
        </authorList>
    </citation>
    <scope>NUCLEOTIDE SEQUENCE [LARGE SCALE GENOMIC DNA]</scope>
    <source>
        <strain evidence="4">NRRL Y-1626</strain>
    </source>
</reference>
<feature type="region of interest" description="Disordered" evidence="1">
    <location>
        <begin position="352"/>
        <end position="381"/>
    </location>
</feature>
<keyword evidence="2" id="KW-1133">Transmembrane helix</keyword>
<feature type="transmembrane region" description="Helical" evidence="2">
    <location>
        <begin position="121"/>
        <end position="140"/>
    </location>
</feature>
<evidence type="ECO:0000313" key="3">
    <source>
        <dbReference type="EMBL" id="OBA29177.1"/>
    </source>
</evidence>
<organism evidence="3 4">
    <name type="scientific">Hanseniaspora valbyensis NRRL Y-1626</name>
    <dbReference type="NCBI Taxonomy" id="766949"/>
    <lineage>
        <taxon>Eukaryota</taxon>
        <taxon>Fungi</taxon>
        <taxon>Dikarya</taxon>
        <taxon>Ascomycota</taxon>
        <taxon>Saccharomycotina</taxon>
        <taxon>Saccharomycetes</taxon>
        <taxon>Saccharomycodales</taxon>
        <taxon>Saccharomycodaceae</taxon>
        <taxon>Hanseniaspora</taxon>
    </lineage>
</organism>
<dbReference type="OrthoDB" id="3973357at2759"/>
<keyword evidence="2" id="KW-0472">Membrane</keyword>
<feature type="region of interest" description="Disordered" evidence="1">
    <location>
        <begin position="519"/>
        <end position="544"/>
    </location>
</feature>
<keyword evidence="2" id="KW-0812">Transmembrane</keyword>
<evidence type="ECO:0000313" key="4">
    <source>
        <dbReference type="Proteomes" id="UP000092321"/>
    </source>
</evidence>
<feature type="transmembrane region" description="Helical" evidence="2">
    <location>
        <begin position="14"/>
        <end position="34"/>
    </location>
</feature>
<feature type="transmembrane region" description="Helical" evidence="2">
    <location>
        <begin position="46"/>
        <end position="66"/>
    </location>
</feature>
<proteinExistence type="predicted"/>